<accession>A0A0U5F1N3</accession>
<dbReference type="AlphaFoldDB" id="A0A0U5F1N3"/>
<dbReference type="Proteomes" id="UP000056109">
    <property type="component" value="Chromosome I"/>
</dbReference>
<dbReference type="Gene3D" id="3.40.50.720">
    <property type="entry name" value="NAD(P)-binding Rossmann-like Domain"/>
    <property type="match status" value="1"/>
</dbReference>
<evidence type="ECO:0000313" key="2">
    <source>
        <dbReference type="EMBL" id="CEF41848.1"/>
    </source>
</evidence>
<dbReference type="InterPro" id="IPR036291">
    <property type="entry name" value="NAD(P)-bd_dom_sf"/>
</dbReference>
<dbReference type="PANTHER" id="PTHR47129">
    <property type="entry name" value="QUINONE OXIDOREDUCTASE 2"/>
    <property type="match status" value="1"/>
</dbReference>
<dbReference type="Pfam" id="PF13460">
    <property type="entry name" value="NAD_binding_10"/>
    <property type="match status" value="1"/>
</dbReference>
<dbReference type="SUPFAM" id="SSF51735">
    <property type="entry name" value="NAD(P)-binding Rossmann-fold domains"/>
    <property type="match status" value="1"/>
</dbReference>
<dbReference type="PATRIC" id="fig|446692.3.peg.2677"/>
<name>A0A0U5F1N3_9PROT</name>
<dbReference type="InterPro" id="IPR052718">
    <property type="entry name" value="NmrA-type_oxidoreductase"/>
</dbReference>
<reference evidence="3" key="1">
    <citation type="submission" date="2014-09" db="EMBL/GenBank/DDBJ databases">
        <authorList>
            <person name="Illeghems K.G."/>
        </authorList>
    </citation>
    <scope>NUCLEOTIDE SEQUENCE [LARGE SCALE GENOMIC DNA]</scope>
    <source>
        <strain evidence="3">108B</strain>
    </source>
</reference>
<sequence length="288" mass="29940">MMKIGVSGASGQLGSAVVQALAETVAAENLVAISRTPNTDRNYAGRLGDYDQSETLVAAYQGLDRLLLIPGADLRPGIRSRQMLAAVDAAAQAEVGHVFLLSATGTQREGESAVGAAYWHSEQALIKSAIPAWTILRMSYFSETLVEEVRMSLTAGGLAMLEDSRVSFVSRGDVAKAAAAALTSEGHEGAIYQLTGSEALRGEAVCRLVGQQIQRPFALNVMPAEVLRAGLLKAGLPDVVADAVVSMKARQARGAYDIVSGDIVRLTGGTPCSLAEILASIAGGLGQS</sequence>
<organism evidence="2 3">
    <name type="scientific">Acetobacter senegalensis</name>
    <dbReference type="NCBI Taxonomy" id="446692"/>
    <lineage>
        <taxon>Bacteria</taxon>
        <taxon>Pseudomonadati</taxon>
        <taxon>Pseudomonadota</taxon>
        <taxon>Alphaproteobacteria</taxon>
        <taxon>Acetobacterales</taxon>
        <taxon>Acetobacteraceae</taxon>
        <taxon>Acetobacter</taxon>
    </lineage>
</organism>
<dbReference type="EMBL" id="LN606600">
    <property type="protein sequence ID" value="CEF41848.1"/>
    <property type="molecule type" value="Genomic_DNA"/>
</dbReference>
<feature type="domain" description="NAD(P)-binding" evidence="1">
    <location>
        <begin position="8"/>
        <end position="184"/>
    </location>
</feature>
<evidence type="ECO:0000313" key="3">
    <source>
        <dbReference type="Proteomes" id="UP000056109"/>
    </source>
</evidence>
<dbReference type="KEGG" id="asz:ASN_2564"/>
<proteinExistence type="predicted"/>
<dbReference type="Gene3D" id="3.90.25.10">
    <property type="entry name" value="UDP-galactose 4-epimerase, domain 1"/>
    <property type="match status" value="1"/>
</dbReference>
<evidence type="ECO:0000259" key="1">
    <source>
        <dbReference type="Pfam" id="PF13460"/>
    </source>
</evidence>
<dbReference type="InterPro" id="IPR016040">
    <property type="entry name" value="NAD(P)-bd_dom"/>
</dbReference>
<protein>
    <recommendedName>
        <fullName evidence="1">NAD(P)-binding domain-containing protein</fullName>
    </recommendedName>
</protein>
<keyword evidence="3" id="KW-1185">Reference proteome</keyword>
<dbReference type="PANTHER" id="PTHR47129:SF1">
    <property type="entry name" value="NMRA-LIKE DOMAIN-CONTAINING PROTEIN"/>
    <property type="match status" value="1"/>
</dbReference>
<gene>
    <name evidence="2" type="ORF">ASN_2564</name>
</gene>